<comment type="caution">
    <text evidence="2">The sequence shown here is derived from an EMBL/GenBank/DDBJ whole genome shotgun (WGS) entry which is preliminary data.</text>
</comment>
<keyword evidence="1" id="KW-0732">Signal</keyword>
<dbReference type="RefSeq" id="WP_113619143.1">
    <property type="nucleotide sequence ID" value="NZ_QFFJ01000002.1"/>
</dbReference>
<dbReference type="EMBL" id="QFFJ01000002">
    <property type="protein sequence ID" value="RBL90394.1"/>
    <property type="molecule type" value="Genomic_DNA"/>
</dbReference>
<feature type="signal peptide" evidence="1">
    <location>
        <begin position="1"/>
        <end position="21"/>
    </location>
</feature>
<sequence>MKALSCILIAILLLSATPASVEKKVTTRRSNVTVRVWFFHQGDVIPLCNLPVFWPRVYIWGVRTIDMNCPSYSIVVDVAEGQTISAAASMSIPTYVVASYPLVVTADMIGAGAIDLIIDI</sequence>
<evidence type="ECO:0000313" key="3">
    <source>
        <dbReference type="Proteomes" id="UP000253410"/>
    </source>
</evidence>
<protein>
    <submittedName>
        <fullName evidence="2">Uncharacterized protein</fullName>
    </submittedName>
</protein>
<reference evidence="2 3" key="1">
    <citation type="submission" date="2018-05" db="EMBL/GenBank/DDBJ databases">
        <title>Chitinophaga sp. K3CV102501T nov., isolated from isolated from a monsoon evergreen broad-leaved forest soil.</title>
        <authorList>
            <person name="Lv Y."/>
        </authorList>
    </citation>
    <scope>NUCLEOTIDE SEQUENCE [LARGE SCALE GENOMIC DNA]</scope>
    <source>
        <strain evidence="2 3">GDMCC 1.1325</strain>
    </source>
</reference>
<gene>
    <name evidence="2" type="ORF">DF182_28440</name>
</gene>
<keyword evidence="3" id="KW-1185">Reference proteome</keyword>
<feature type="chain" id="PRO_5016569468" evidence="1">
    <location>
        <begin position="22"/>
        <end position="120"/>
    </location>
</feature>
<accession>A0A365XXG3</accession>
<dbReference type="AlphaFoldDB" id="A0A365XXG3"/>
<proteinExistence type="predicted"/>
<organism evidence="2 3">
    <name type="scientific">Chitinophaga flava</name>
    <dbReference type="NCBI Taxonomy" id="2259036"/>
    <lineage>
        <taxon>Bacteria</taxon>
        <taxon>Pseudomonadati</taxon>
        <taxon>Bacteroidota</taxon>
        <taxon>Chitinophagia</taxon>
        <taxon>Chitinophagales</taxon>
        <taxon>Chitinophagaceae</taxon>
        <taxon>Chitinophaga</taxon>
    </lineage>
</organism>
<evidence type="ECO:0000313" key="2">
    <source>
        <dbReference type="EMBL" id="RBL90394.1"/>
    </source>
</evidence>
<name>A0A365XXG3_9BACT</name>
<evidence type="ECO:0000256" key="1">
    <source>
        <dbReference type="SAM" id="SignalP"/>
    </source>
</evidence>
<dbReference type="Proteomes" id="UP000253410">
    <property type="component" value="Unassembled WGS sequence"/>
</dbReference>